<protein>
    <recommendedName>
        <fullName evidence="3">Hydrogenase expression/formation protein HupK</fullName>
    </recommendedName>
</protein>
<gene>
    <name evidence="1" type="ORF">SAMN04488105_105177</name>
</gene>
<evidence type="ECO:0000313" key="2">
    <source>
        <dbReference type="Proteomes" id="UP000198994"/>
    </source>
</evidence>
<evidence type="ECO:0000313" key="1">
    <source>
        <dbReference type="EMBL" id="SDE59604.1"/>
    </source>
</evidence>
<organism evidence="1 2">
    <name type="scientific">Salipiger thiooxidans</name>
    <dbReference type="NCBI Taxonomy" id="282683"/>
    <lineage>
        <taxon>Bacteria</taxon>
        <taxon>Pseudomonadati</taxon>
        <taxon>Pseudomonadota</taxon>
        <taxon>Alphaproteobacteria</taxon>
        <taxon>Rhodobacterales</taxon>
        <taxon>Roseobacteraceae</taxon>
        <taxon>Salipiger</taxon>
    </lineage>
</organism>
<keyword evidence="2" id="KW-1185">Reference proteome</keyword>
<dbReference type="Proteomes" id="UP000198994">
    <property type="component" value="Unassembled WGS sequence"/>
</dbReference>
<dbReference type="OrthoDB" id="7778333at2"/>
<evidence type="ECO:0008006" key="3">
    <source>
        <dbReference type="Google" id="ProtNLM"/>
    </source>
</evidence>
<dbReference type="EMBL" id="FNAV01000005">
    <property type="protein sequence ID" value="SDE59604.1"/>
    <property type="molecule type" value="Genomic_DNA"/>
</dbReference>
<accession>A0A1G7E7D2</accession>
<dbReference type="STRING" id="282683.SAMN04488105_105177"/>
<dbReference type="RefSeq" id="WP_089958133.1">
    <property type="nucleotide sequence ID" value="NZ_FNAV01000005.1"/>
</dbReference>
<dbReference type="Gene3D" id="1.10.645.10">
    <property type="entry name" value="Cytochrome-c3 Hydrogenase, chain B"/>
    <property type="match status" value="1"/>
</dbReference>
<sequence>MLDTRPRTRLIAQPATPQPVAHLLLGKPVAEAEGLLQRLFNLCRGAQAAAVSAALGSRGADPAAAICEDSLRDHLLKFFVTWPGLLDLPPQPLPVGWRAGGDALLGQLFGPEAVAPQTPDAFATFLGGGGPLAAPLARIAALFAPGEAVSGALPGVSFDTIWERGAQENSVAARHAAHPVMRHIEASHGRGPLWRATARFYDIAAVARGILPAIEARDARALVPAARGAYAIHIVAEDGRVTAFDRVTPTDALLAERGILARSLATLPAEKRGLGTLLLDILDPCSPVSLTEVRDA</sequence>
<proteinExistence type="predicted"/>
<dbReference type="AlphaFoldDB" id="A0A1G7E7D2"/>
<reference evidence="2" key="1">
    <citation type="submission" date="2016-10" db="EMBL/GenBank/DDBJ databases">
        <authorList>
            <person name="Varghese N."/>
            <person name="Submissions S."/>
        </authorList>
    </citation>
    <scope>NUCLEOTIDE SEQUENCE [LARGE SCALE GENOMIC DNA]</scope>
    <source>
        <strain evidence="2">DSM 10146</strain>
    </source>
</reference>
<name>A0A1G7E7D2_9RHOB</name>
<dbReference type="SUPFAM" id="SSF56762">
    <property type="entry name" value="HydB/Nqo4-like"/>
    <property type="match status" value="1"/>
</dbReference>
<dbReference type="InterPro" id="IPR029014">
    <property type="entry name" value="NiFe-Hase_large"/>
</dbReference>